<dbReference type="GO" id="GO:0005737">
    <property type="term" value="C:cytoplasm"/>
    <property type="evidence" value="ECO:0007669"/>
    <property type="project" value="TreeGrafter"/>
</dbReference>
<dbReference type="PROSITE" id="PS51194">
    <property type="entry name" value="HELICASE_CTER"/>
    <property type="match status" value="1"/>
</dbReference>
<dbReference type="Pfam" id="PF00271">
    <property type="entry name" value="Helicase_C"/>
    <property type="match status" value="1"/>
</dbReference>
<keyword evidence="3 9" id="KW-0347">Helicase</keyword>
<dbReference type="Pfam" id="PF26167">
    <property type="entry name" value="TPR_DDX60"/>
    <property type="match status" value="1"/>
</dbReference>
<proteinExistence type="predicted"/>
<accession>A0AA97JXU1</accession>
<keyword evidence="8" id="KW-1185">Reference proteome</keyword>
<protein>
    <submittedName>
        <fullName evidence="9">Probable ATP-dependent RNA helicase DDX60</fullName>
    </submittedName>
</protein>
<dbReference type="Gene3D" id="3.40.50.300">
    <property type="entry name" value="P-loop containing nucleotide triphosphate hydrolases"/>
    <property type="match status" value="2"/>
</dbReference>
<dbReference type="CDD" id="cd18025">
    <property type="entry name" value="DEXHc_DDX60"/>
    <property type="match status" value="1"/>
</dbReference>
<dbReference type="GeneID" id="129336710"/>
<dbReference type="PROSITE" id="PS51192">
    <property type="entry name" value="HELICASE_ATP_BIND_1"/>
    <property type="match status" value="1"/>
</dbReference>
<organism evidence="8 9">
    <name type="scientific">Eublepharis macularius</name>
    <name type="common">Leopard gecko</name>
    <name type="synonym">Cyrtodactylus macularius</name>
    <dbReference type="NCBI Taxonomy" id="481883"/>
    <lineage>
        <taxon>Eukaryota</taxon>
        <taxon>Metazoa</taxon>
        <taxon>Chordata</taxon>
        <taxon>Craniata</taxon>
        <taxon>Vertebrata</taxon>
        <taxon>Euteleostomi</taxon>
        <taxon>Lepidosauria</taxon>
        <taxon>Squamata</taxon>
        <taxon>Bifurcata</taxon>
        <taxon>Gekkota</taxon>
        <taxon>Eublepharidae</taxon>
        <taxon>Eublepharinae</taxon>
        <taxon>Eublepharis</taxon>
    </lineage>
</organism>
<dbReference type="AlphaFoldDB" id="A0AA97JXU1"/>
<keyword evidence="1" id="KW-0547">Nucleotide-binding</keyword>
<keyword evidence="4" id="KW-0067">ATP-binding</keyword>
<evidence type="ECO:0000256" key="5">
    <source>
        <dbReference type="SAM" id="Coils"/>
    </source>
</evidence>
<dbReference type="InterPro" id="IPR001650">
    <property type="entry name" value="Helicase_C-like"/>
</dbReference>
<dbReference type="InterPro" id="IPR014001">
    <property type="entry name" value="Helicase_ATP-bd"/>
</dbReference>
<dbReference type="InterPro" id="IPR052431">
    <property type="entry name" value="SKI2_subfamily_helicases"/>
</dbReference>
<dbReference type="Pfam" id="PF00270">
    <property type="entry name" value="DEAD"/>
    <property type="match status" value="1"/>
</dbReference>
<evidence type="ECO:0000256" key="3">
    <source>
        <dbReference type="ARBA" id="ARBA00022806"/>
    </source>
</evidence>
<reference evidence="9" key="1">
    <citation type="submission" date="2025-08" db="UniProtKB">
        <authorList>
            <consortium name="RefSeq"/>
        </authorList>
    </citation>
    <scope>IDENTIFICATION</scope>
    <source>
        <tissue evidence="9">Blood</tissue>
    </source>
</reference>
<gene>
    <name evidence="9" type="primary">LOC129336710</name>
</gene>
<dbReference type="PANTHER" id="PTHR44533:SF5">
    <property type="entry name" value="DEXD_H-BOX HELICASE 60"/>
    <property type="match status" value="1"/>
</dbReference>
<dbReference type="PANTHER" id="PTHR44533">
    <property type="entry name" value="DEAD/H RNA HELICASE, PUTATIVE-RELATED"/>
    <property type="match status" value="1"/>
</dbReference>
<evidence type="ECO:0000313" key="9">
    <source>
        <dbReference type="RefSeq" id="XP_054845977.1"/>
    </source>
</evidence>
<dbReference type="InterPro" id="IPR059032">
    <property type="entry name" value="WHD_DDX60"/>
</dbReference>
<dbReference type="SMART" id="SM00487">
    <property type="entry name" value="DEXDc"/>
    <property type="match status" value="1"/>
</dbReference>
<evidence type="ECO:0000313" key="8">
    <source>
        <dbReference type="Proteomes" id="UP001190640"/>
    </source>
</evidence>
<evidence type="ECO:0000259" key="6">
    <source>
        <dbReference type="PROSITE" id="PS51192"/>
    </source>
</evidence>
<dbReference type="FunFam" id="3.40.50.300:FF:001039">
    <property type="entry name" value="ATP-dependent RNA helicase DDX60"/>
    <property type="match status" value="1"/>
</dbReference>
<name>A0AA97JXU1_EUBMA</name>
<dbReference type="GO" id="GO:0016787">
    <property type="term" value="F:hydrolase activity"/>
    <property type="evidence" value="ECO:0007669"/>
    <property type="project" value="UniProtKB-KW"/>
</dbReference>
<feature type="coiled-coil region" evidence="5">
    <location>
        <begin position="530"/>
        <end position="564"/>
    </location>
</feature>
<evidence type="ECO:0000256" key="4">
    <source>
        <dbReference type="ARBA" id="ARBA00022840"/>
    </source>
</evidence>
<dbReference type="Proteomes" id="UP001190640">
    <property type="component" value="Chromosome 10"/>
</dbReference>
<dbReference type="InterPro" id="IPR027417">
    <property type="entry name" value="P-loop_NTPase"/>
</dbReference>
<dbReference type="GO" id="GO:0004386">
    <property type="term" value="F:helicase activity"/>
    <property type="evidence" value="ECO:0007669"/>
    <property type="project" value="UniProtKB-KW"/>
</dbReference>
<dbReference type="InterPro" id="IPR011545">
    <property type="entry name" value="DEAD/DEAH_box_helicase_dom"/>
</dbReference>
<evidence type="ECO:0000259" key="7">
    <source>
        <dbReference type="PROSITE" id="PS51194"/>
    </source>
</evidence>
<feature type="domain" description="Helicase C-terminal" evidence="7">
    <location>
        <begin position="586"/>
        <end position="747"/>
    </location>
</feature>
<dbReference type="Pfam" id="PF26076">
    <property type="entry name" value="WHD_DDX60"/>
    <property type="match status" value="1"/>
</dbReference>
<dbReference type="SMART" id="SM00490">
    <property type="entry name" value="HELICc"/>
    <property type="match status" value="1"/>
</dbReference>
<dbReference type="RefSeq" id="XP_054845977.1">
    <property type="nucleotide sequence ID" value="XM_054990002.1"/>
</dbReference>
<feature type="domain" description="Helicase ATP-binding" evidence="6">
    <location>
        <begin position="149"/>
        <end position="316"/>
    </location>
</feature>
<dbReference type="KEGG" id="emc:129336710"/>
<keyword evidence="2" id="KW-0378">Hydrolase</keyword>
<dbReference type="SUPFAM" id="SSF52540">
    <property type="entry name" value="P-loop containing nucleoside triphosphate hydrolases"/>
    <property type="match status" value="1"/>
</dbReference>
<keyword evidence="5" id="KW-0175">Coiled coil</keyword>
<dbReference type="GO" id="GO:0003676">
    <property type="term" value="F:nucleic acid binding"/>
    <property type="evidence" value="ECO:0007669"/>
    <property type="project" value="InterPro"/>
</dbReference>
<evidence type="ECO:0000256" key="1">
    <source>
        <dbReference type="ARBA" id="ARBA00022741"/>
    </source>
</evidence>
<evidence type="ECO:0000256" key="2">
    <source>
        <dbReference type="ARBA" id="ARBA00022801"/>
    </source>
</evidence>
<dbReference type="GO" id="GO:0005524">
    <property type="term" value="F:ATP binding"/>
    <property type="evidence" value="ECO:0007669"/>
    <property type="project" value="UniProtKB-KW"/>
</dbReference>
<sequence length="1089" mass="124594">MNRFDKFLKTCQSNSVKFIAEMAGLNFCLDAWKEHCKSQGKRPKDLNIAAQLMRRIHIIWGKYNELLQKSHLNILARSLQCLGFEKLAASLNSQIAEADKEKLAKYSLGIGAVRFQLQYMGHYLMRDERTDPDPRVQHFIPDTWQRELLDVVDNNESAVIVAPTSSGKTYASYYCMEKILRQSNDGVVVYVSPTKALVNQVVATIHNRFSKKLPDGLVVCGVFTRDYRHDALNCQILVTVPQCLEILMLSPHRQAWTKRIKYVIFDEVHCLGGEIGAEVWEHLLVMIRCPFLALSATISNPKHLTEWLQSVKNYWREMESAMDKSTTSLASVTCCTNKLQKQHSEKKSCRVRLVLYGERYNDLEKHVCSLKDNDVVLDHYHPCAALTVKHIEKYGFPFDLAFSPRESIQLYDTMLNSWPEWPRSHEFEPEEFNCFKNNITIKKADARKYEADLKVELAGWIALGQKDKVNHVLESLKPHPTDSSEHEMYRRFPLLVEKLNTMGKLPAIFFMFNIHLVEDVARILFQSLKNKQSSKQNPDTEKEIQSLKNKLSKMKKNIKKIQSLDPKKQTSSKLENIIATLTEYKALKKRLAKLTEVPPDCTYANSKAVDEKTLRKLLFRLRKVGNSFKQEILAMRGIGYHHSAMWSKQRQFVEMLFRMGYIRVVTSTSTLALGINMPCKSVVFMDDSVYLDALNYRQMSGRAGRRGQDVIGNVFFYGIPLPKVQKLMKSNVPELKGQFPLSITLVLRLMLLAAKADDKADAKAKVLSVLHHSLLSFNQQKNKDMLKIYFIFSCQFLLKEGYLDQEGKPIGYAGLVSHLHYHAPANFALVDFLTKGLLHKLCQPVKKGSAFFSEDVMEKLVLVLAHLFGRNYLPACYTKYKKTFCQSKVFLEDLPEEFAAAVKTYNSKIENNFGCFLLSAAKLADMEQEYHLPLSKLDFTGRACEESDLASHLMKSTKRITAISPFACLPGMMDQDLFNIHNVNKAVLRTMGVNASNAPILWIEKYDHVGRKRPLNAYALDFYKHGSLKALCEDNGLNSGDAYNLLRDFSLTIKTIEVSLCELCEDENDNVVLAFKQLAENYRTKLHKV</sequence>